<name>A0A9Q3K3W7_9BASI</name>
<accession>A0A9Q3K3W7</accession>
<sequence length="212" mass="23695">MAKSLKTYFLPSEAFQNPNFIHILLTSTQKTFGPFQASITKSAIYGVIHYYASFCSSNQKAEISNGYFSFSTGYQGTPSRELIKAEGQASQFQIPMTPSGNQWLFSLTVSVQGNTGCSISRDIQEAVSKQCVKGQCSTNPPWQPNPFSTVLIHQDLYFSFIHHGKIIQPSLFPNLARYTLHQTINTPSSIKYRTTASLKESSCQRFTYTSLL</sequence>
<organism evidence="1 2">
    <name type="scientific">Austropuccinia psidii MF-1</name>
    <dbReference type="NCBI Taxonomy" id="1389203"/>
    <lineage>
        <taxon>Eukaryota</taxon>
        <taxon>Fungi</taxon>
        <taxon>Dikarya</taxon>
        <taxon>Basidiomycota</taxon>
        <taxon>Pucciniomycotina</taxon>
        <taxon>Pucciniomycetes</taxon>
        <taxon>Pucciniales</taxon>
        <taxon>Sphaerophragmiaceae</taxon>
        <taxon>Austropuccinia</taxon>
    </lineage>
</organism>
<keyword evidence="2" id="KW-1185">Reference proteome</keyword>
<comment type="caution">
    <text evidence="1">The sequence shown here is derived from an EMBL/GenBank/DDBJ whole genome shotgun (WGS) entry which is preliminary data.</text>
</comment>
<evidence type="ECO:0000313" key="1">
    <source>
        <dbReference type="EMBL" id="MBW0572455.1"/>
    </source>
</evidence>
<proteinExistence type="predicted"/>
<dbReference type="AlphaFoldDB" id="A0A9Q3K3W7"/>
<dbReference type="Proteomes" id="UP000765509">
    <property type="component" value="Unassembled WGS sequence"/>
</dbReference>
<gene>
    <name evidence="1" type="ORF">O181_112170</name>
</gene>
<evidence type="ECO:0000313" key="2">
    <source>
        <dbReference type="Proteomes" id="UP000765509"/>
    </source>
</evidence>
<dbReference type="EMBL" id="AVOT02090103">
    <property type="protein sequence ID" value="MBW0572455.1"/>
    <property type="molecule type" value="Genomic_DNA"/>
</dbReference>
<protein>
    <submittedName>
        <fullName evidence="1">Uncharacterized protein</fullName>
    </submittedName>
</protein>
<reference evidence="1" key="1">
    <citation type="submission" date="2021-03" db="EMBL/GenBank/DDBJ databases">
        <title>Draft genome sequence of rust myrtle Austropuccinia psidii MF-1, a brazilian biotype.</title>
        <authorList>
            <person name="Quecine M.C."/>
            <person name="Pachon D.M.R."/>
            <person name="Bonatelli M.L."/>
            <person name="Correr F.H."/>
            <person name="Franceschini L.M."/>
            <person name="Leite T.F."/>
            <person name="Margarido G.R.A."/>
            <person name="Almeida C.A."/>
            <person name="Ferrarezi J.A."/>
            <person name="Labate C.A."/>
        </authorList>
    </citation>
    <scope>NUCLEOTIDE SEQUENCE</scope>
    <source>
        <strain evidence="1">MF-1</strain>
    </source>
</reference>